<keyword evidence="8" id="KW-0227">DNA damage</keyword>
<dbReference type="EC" id="3.6.4.12" evidence="4"/>
<dbReference type="GO" id="GO:0000723">
    <property type="term" value="P:telomere maintenance"/>
    <property type="evidence" value="ECO:0007669"/>
    <property type="project" value="EnsemblFungi"/>
</dbReference>
<evidence type="ECO:0000256" key="7">
    <source>
        <dbReference type="ARBA" id="ARBA00022741"/>
    </source>
</evidence>
<evidence type="ECO:0000256" key="8">
    <source>
        <dbReference type="ARBA" id="ARBA00022763"/>
    </source>
</evidence>
<evidence type="ECO:0000256" key="3">
    <source>
        <dbReference type="ARBA" id="ARBA00005240"/>
    </source>
</evidence>
<evidence type="ECO:0000256" key="16">
    <source>
        <dbReference type="ARBA" id="ARBA00023242"/>
    </source>
</evidence>
<dbReference type="GO" id="GO:0003690">
    <property type="term" value="F:double-stranded DNA binding"/>
    <property type="evidence" value="ECO:0007669"/>
    <property type="project" value="TreeGrafter"/>
</dbReference>
<dbReference type="GO" id="GO:0042162">
    <property type="term" value="F:telomeric DNA binding"/>
    <property type="evidence" value="ECO:0007669"/>
    <property type="project" value="InterPro"/>
</dbReference>
<keyword evidence="14" id="KW-0233">DNA recombination</keyword>
<evidence type="ECO:0000256" key="15">
    <source>
        <dbReference type="ARBA" id="ARBA00023204"/>
    </source>
</evidence>
<dbReference type="InterPro" id="IPR016194">
    <property type="entry name" value="SPOC-like_C_dom_sf"/>
</dbReference>
<evidence type="ECO:0000256" key="11">
    <source>
        <dbReference type="ARBA" id="ARBA00022840"/>
    </source>
</evidence>
<keyword evidence="16" id="KW-0539">Nucleus</keyword>
<evidence type="ECO:0000313" key="19">
    <source>
        <dbReference type="EMBL" id="ODQ60306.1"/>
    </source>
</evidence>
<organism evidence="19 20">
    <name type="scientific">Wickerhamomyces anomalus (strain ATCC 58044 / CBS 1984 / NCYC 433 / NRRL Y-366-8)</name>
    <name type="common">Yeast</name>
    <name type="synonym">Hansenula anomala</name>
    <dbReference type="NCBI Taxonomy" id="683960"/>
    <lineage>
        <taxon>Eukaryota</taxon>
        <taxon>Fungi</taxon>
        <taxon>Dikarya</taxon>
        <taxon>Ascomycota</taxon>
        <taxon>Saccharomycotina</taxon>
        <taxon>Saccharomycetes</taxon>
        <taxon>Phaffomycetales</taxon>
        <taxon>Wickerhamomycetaceae</taxon>
        <taxon>Wickerhamomyces</taxon>
    </lineage>
</organism>
<dbReference type="GO" id="GO:0031509">
    <property type="term" value="P:subtelomeric heterochromatin formation"/>
    <property type="evidence" value="ECO:0007669"/>
    <property type="project" value="EnsemblFungi"/>
</dbReference>
<dbReference type="GO" id="GO:0016787">
    <property type="term" value="F:hydrolase activity"/>
    <property type="evidence" value="ECO:0007669"/>
    <property type="project" value="UniProtKB-KW"/>
</dbReference>
<evidence type="ECO:0000256" key="4">
    <source>
        <dbReference type="ARBA" id="ARBA00012551"/>
    </source>
</evidence>
<evidence type="ECO:0000313" key="20">
    <source>
        <dbReference type="Proteomes" id="UP000094112"/>
    </source>
</evidence>
<dbReference type="GO" id="GO:0003684">
    <property type="term" value="F:damaged DNA binding"/>
    <property type="evidence" value="ECO:0007669"/>
    <property type="project" value="InterPro"/>
</dbReference>
<keyword evidence="6" id="KW-0158">Chromosome</keyword>
<evidence type="ECO:0000256" key="6">
    <source>
        <dbReference type="ARBA" id="ARBA00022454"/>
    </source>
</evidence>
<accession>A0A1E3P480</accession>
<dbReference type="CDD" id="cd00788">
    <property type="entry name" value="KU70"/>
    <property type="match status" value="1"/>
</dbReference>
<dbReference type="GO" id="GO:0000781">
    <property type="term" value="C:chromosome, telomeric region"/>
    <property type="evidence" value="ECO:0007669"/>
    <property type="project" value="UniProtKB-SubCell"/>
</dbReference>
<keyword evidence="7" id="KW-0547">Nucleotide-binding</keyword>
<evidence type="ECO:0000256" key="9">
    <source>
        <dbReference type="ARBA" id="ARBA00022801"/>
    </source>
</evidence>
<evidence type="ECO:0000256" key="1">
    <source>
        <dbReference type="ARBA" id="ARBA00004123"/>
    </source>
</evidence>
<keyword evidence="12" id="KW-0779">Telomere</keyword>
<dbReference type="GO" id="GO:0043564">
    <property type="term" value="C:Ku70:Ku80 complex"/>
    <property type="evidence" value="ECO:0007669"/>
    <property type="project" value="EnsemblFungi"/>
</dbReference>
<dbReference type="GO" id="GO:0006303">
    <property type="term" value="P:double-strand break repair via nonhomologous end joining"/>
    <property type="evidence" value="ECO:0007669"/>
    <property type="project" value="EnsemblFungi"/>
</dbReference>
<dbReference type="InterPro" id="IPR047087">
    <property type="entry name" value="KU70_core_dom"/>
</dbReference>
<proteinExistence type="inferred from homology"/>
<dbReference type="Gene3D" id="2.40.290.10">
    <property type="match status" value="1"/>
</dbReference>
<name>A0A1E3P480_WICAA</name>
<dbReference type="InterPro" id="IPR036465">
    <property type="entry name" value="vWFA_dom_sf"/>
</dbReference>
<gene>
    <name evidence="19" type="ORF">WICANDRAFT_29810</name>
</gene>
<dbReference type="GO" id="GO:0097695">
    <property type="term" value="P:establishment of protein-containing complex localization to telomere"/>
    <property type="evidence" value="ECO:0007669"/>
    <property type="project" value="EnsemblFungi"/>
</dbReference>
<dbReference type="EMBL" id="KV454210">
    <property type="protein sequence ID" value="ODQ60306.1"/>
    <property type="molecule type" value="Genomic_DNA"/>
</dbReference>
<dbReference type="InterPro" id="IPR006165">
    <property type="entry name" value="Ku70"/>
</dbReference>
<keyword evidence="15" id="KW-0234">DNA repair</keyword>
<dbReference type="Pfam" id="PF02735">
    <property type="entry name" value="Ku"/>
    <property type="match status" value="1"/>
</dbReference>
<evidence type="ECO:0000259" key="18">
    <source>
        <dbReference type="SMART" id="SM00559"/>
    </source>
</evidence>
<sequence length="558" mass="65789">MEGEEYEEVKGRSHYEVHEGIIFVIELTSTIFVPNPKTGKSALQEIFEALQESMSHSIITLPNTGYGCYIFNSNTTSKGCKPGIECLFQLTDLNYENMKYIQDILEENMESKDESRPYVPLEERFKVFDGERDENPLYEVLVTLQDEFLIKKDFQKQYNNKKVFLFTDNDKPIIEESIQEKNVLRRLFSDLDDAFINIVPFFLSSEHKPFNDQLYSELVLINKDDGEDSIFDDPNTRPIDAASIKDRVQRRKEIKRIQFQCPLIFNDDLTIGLKGYSIYSHERVSKTKFIYENQDSRKNVYSRRRFINEKTGVEFEKTTKLYKFGTSEDYIQLSDEQMNLVNKYDEKYESFMRILGFKDELTGLKFHYNTSKIPFIVPDEDTFEGSTRTLSALFQSLKKLNKVAILFGKLRKGAQPSIFALQPTSKPFPQGFFLIRLPFLDDIRKFPEGYDYHNEPSQEMKLVTRQLLRRLKLKNGYEPKDFKNPSLQLHFKVLHDFLLQIEQEQNQDEEKVKLENDDTLKKINQVRHRIEQSQLNDENEATSLYGLIKRWNSVYNRE</sequence>
<evidence type="ECO:0000256" key="2">
    <source>
        <dbReference type="ARBA" id="ARBA00004574"/>
    </source>
</evidence>
<dbReference type="GO" id="GO:0003678">
    <property type="term" value="F:DNA helicase activity"/>
    <property type="evidence" value="ECO:0007669"/>
    <property type="project" value="UniProtKB-EC"/>
</dbReference>
<dbReference type="Pfam" id="PF03731">
    <property type="entry name" value="Ku_N"/>
    <property type="match status" value="1"/>
</dbReference>
<evidence type="ECO:0000256" key="14">
    <source>
        <dbReference type="ARBA" id="ARBA00023172"/>
    </source>
</evidence>
<reference evidence="19 20" key="1">
    <citation type="journal article" date="2016" name="Proc. Natl. Acad. Sci. U.S.A.">
        <title>Comparative genomics of biotechnologically important yeasts.</title>
        <authorList>
            <person name="Riley R."/>
            <person name="Haridas S."/>
            <person name="Wolfe K.H."/>
            <person name="Lopes M.R."/>
            <person name="Hittinger C.T."/>
            <person name="Goeker M."/>
            <person name="Salamov A.A."/>
            <person name="Wisecaver J.H."/>
            <person name="Long T.M."/>
            <person name="Calvey C.H."/>
            <person name="Aerts A.L."/>
            <person name="Barry K.W."/>
            <person name="Choi C."/>
            <person name="Clum A."/>
            <person name="Coughlan A.Y."/>
            <person name="Deshpande S."/>
            <person name="Douglass A.P."/>
            <person name="Hanson S.J."/>
            <person name="Klenk H.-P."/>
            <person name="LaButti K.M."/>
            <person name="Lapidus A."/>
            <person name="Lindquist E.A."/>
            <person name="Lipzen A.M."/>
            <person name="Meier-Kolthoff J.P."/>
            <person name="Ohm R.A."/>
            <person name="Otillar R.P."/>
            <person name="Pangilinan J.L."/>
            <person name="Peng Y."/>
            <person name="Rokas A."/>
            <person name="Rosa C.A."/>
            <person name="Scheuner C."/>
            <person name="Sibirny A.A."/>
            <person name="Slot J.C."/>
            <person name="Stielow J.B."/>
            <person name="Sun H."/>
            <person name="Kurtzman C.P."/>
            <person name="Blackwell M."/>
            <person name="Grigoriev I.V."/>
            <person name="Jeffries T.W."/>
        </authorList>
    </citation>
    <scope>NUCLEOTIDE SEQUENCE [LARGE SCALE GENOMIC DNA]</scope>
    <source>
        <strain evidence="20">ATCC 58044 / CBS 1984 / NCYC 433 / NRRL Y-366-8</strain>
    </source>
</reference>
<dbReference type="Gene3D" id="3.40.50.410">
    <property type="entry name" value="von Willebrand factor, type A domain"/>
    <property type="match status" value="1"/>
</dbReference>
<dbReference type="SMART" id="SM00559">
    <property type="entry name" value="Ku78"/>
    <property type="match status" value="1"/>
</dbReference>
<dbReference type="PANTHER" id="PTHR12604">
    <property type="entry name" value="KU AUTOANTIGEN DNA HELICASE"/>
    <property type="match status" value="1"/>
</dbReference>
<evidence type="ECO:0000256" key="5">
    <source>
        <dbReference type="ARBA" id="ARBA00021796"/>
    </source>
</evidence>
<dbReference type="RefSeq" id="XP_019039513.1">
    <property type="nucleotide sequence ID" value="XM_019181653.1"/>
</dbReference>
<dbReference type="GO" id="GO:0070034">
    <property type="term" value="F:telomerase RNA binding"/>
    <property type="evidence" value="ECO:0007669"/>
    <property type="project" value="EnsemblFungi"/>
</dbReference>
<dbReference type="PANTHER" id="PTHR12604:SF2">
    <property type="entry name" value="X-RAY REPAIR CROSS-COMPLEMENTING PROTEIN 6"/>
    <property type="match status" value="1"/>
</dbReference>
<evidence type="ECO:0000256" key="13">
    <source>
        <dbReference type="ARBA" id="ARBA00023125"/>
    </source>
</evidence>
<keyword evidence="13" id="KW-0238">DNA-binding</keyword>
<keyword evidence="11" id="KW-0067">ATP-binding</keyword>
<dbReference type="GeneID" id="30198899"/>
<dbReference type="PIRSF" id="PIRSF003033">
    <property type="entry name" value="Ku70"/>
    <property type="match status" value="1"/>
</dbReference>
<dbReference type="GO" id="GO:0000727">
    <property type="term" value="P:double-strand break repair via break-induced replication"/>
    <property type="evidence" value="ECO:0007669"/>
    <property type="project" value="EnsemblFungi"/>
</dbReference>
<dbReference type="Gene3D" id="1.10.1600.10">
    <property type="match status" value="1"/>
</dbReference>
<evidence type="ECO:0000256" key="10">
    <source>
        <dbReference type="ARBA" id="ARBA00022806"/>
    </source>
</evidence>
<dbReference type="SUPFAM" id="SSF53300">
    <property type="entry name" value="vWA-like"/>
    <property type="match status" value="1"/>
</dbReference>
<keyword evidence="9" id="KW-0378">Hydrolase</keyword>
<dbReference type="OrthoDB" id="3249161at2759"/>
<dbReference type="Proteomes" id="UP000094112">
    <property type="component" value="Unassembled WGS sequence"/>
</dbReference>
<dbReference type="STRING" id="683960.A0A1E3P480"/>
<evidence type="ECO:0000256" key="12">
    <source>
        <dbReference type="ARBA" id="ARBA00022895"/>
    </source>
</evidence>
<dbReference type="GO" id="GO:0005524">
    <property type="term" value="F:ATP binding"/>
    <property type="evidence" value="ECO:0007669"/>
    <property type="project" value="UniProtKB-KW"/>
</dbReference>
<dbReference type="GO" id="GO:0097552">
    <property type="term" value="P:mitochondrial double-strand break repair via homologous recombination"/>
    <property type="evidence" value="ECO:0007669"/>
    <property type="project" value="EnsemblFungi"/>
</dbReference>
<protein>
    <recommendedName>
        <fullName evidence="5">ATP-dependent DNA helicase II subunit 1</fullName>
        <ecNumber evidence="4">3.6.4.12</ecNumber>
    </recommendedName>
    <alternativeName>
        <fullName evidence="17">ATP-dependent DNA helicase II subunit Ku70</fullName>
    </alternativeName>
</protein>
<dbReference type="InterPro" id="IPR005161">
    <property type="entry name" value="Ku_N"/>
</dbReference>
<feature type="domain" description="Ku" evidence="18">
    <location>
        <begin position="310"/>
        <end position="455"/>
    </location>
</feature>
<dbReference type="SUPFAM" id="SSF100939">
    <property type="entry name" value="SPOC domain-like"/>
    <property type="match status" value="1"/>
</dbReference>
<dbReference type="Pfam" id="PF03730">
    <property type="entry name" value="Ku_C"/>
    <property type="match status" value="1"/>
</dbReference>
<keyword evidence="10" id="KW-0347">Helicase</keyword>
<comment type="subcellular location">
    <subcellularLocation>
        <location evidence="2">Chromosome</location>
        <location evidence="2">Telomere</location>
    </subcellularLocation>
    <subcellularLocation>
        <location evidence="1">Nucleus</location>
    </subcellularLocation>
</comment>
<evidence type="ECO:0000256" key="17">
    <source>
        <dbReference type="ARBA" id="ARBA00031811"/>
    </source>
</evidence>
<dbReference type="GO" id="GO:0005635">
    <property type="term" value="C:nuclear envelope"/>
    <property type="evidence" value="ECO:0007669"/>
    <property type="project" value="EnsemblFungi"/>
</dbReference>
<comment type="similarity">
    <text evidence="3">Belongs to the ku70 family.</text>
</comment>
<keyword evidence="20" id="KW-1185">Reference proteome</keyword>
<dbReference type="AlphaFoldDB" id="A0A1E3P480"/>
<dbReference type="InterPro" id="IPR006164">
    <property type="entry name" value="DNA_bd_Ku70/Ku80"/>
</dbReference>
<dbReference type="InterPro" id="IPR005160">
    <property type="entry name" value="Ku_C"/>
</dbReference>
<dbReference type="GO" id="GO:0030466">
    <property type="term" value="P:silent mating-type cassette heterochromatin formation"/>
    <property type="evidence" value="ECO:0007669"/>
    <property type="project" value="EnsemblFungi"/>
</dbReference>